<dbReference type="OrthoDB" id="2990828at2"/>
<evidence type="ECO:0000313" key="2">
    <source>
        <dbReference type="Proteomes" id="UP000093514"/>
    </source>
</evidence>
<dbReference type="EMBL" id="LWDV01000008">
    <property type="protein sequence ID" value="OCL27419.1"/>
    <property type="molecule type" value="Genomic_DNA"/>
</dbReference>
<proteinExistence type="predicted"/>
<accession>A0A1C0AAZ3</accession>
<gene>
    <name evidence="1" type="ORF">U472_06745</name>
</gene>
<name>A0A1C0AAZ3_9FIRM</name>
<organism evidence="1 2">
    <name type="scientific">Orenia metallireducens</name>
    <dbReference type="NCBI Taxonomy" id="1413210"/>
    <lineage>
        <taxon>Bacteria</taxon>
        <taxon>Bacillati</taxon>
        <taxon>Bacillota</taxon>
        <taxon>Clostridia</taxon>
        <taxon>Halanaerobiales</taxon>
        <taxon>Halobacteroidaceae</taxon>
        <taxon>Orenia</taxon>
    </lineage>
</organism>
<dbReference type="Proteomes" id="UP000093514">
    <property type="component" value="Unassembled WGS sequence"/>
</dbReference>
<protein>
    <submittedName>
        <fullName evidence="1">Uncharacterized protein</fullName>
    </submittedName>
</protein>
<sequence length="70" mass="8342">MLKDLLQYRINNQIFYNRNIIDIRNPEVRAVLTQLRDDEMRSIVKLQEKIEKIEAPSGIISKVFPKHSNF</sequence>
<comment type="caution">
    <text evidence="1">The sequence shown here is derived from an EMBL/GenBank/DDBJ whole genome shotgun (WGS) entry which is preliminary data.</text>
</comment>
<keyword evidence="2" id="KW-1185">Reference proteome</keyword>
<evidence type="ECO:0000313" key="1">
    <source>
        <dbReference type="EMBL" id="OCL27419.1"/>
    </source>
</evidence>
<reference evidence="1 2" key="2">
    <citation type="submission" date="2016-08" db="EMBL/GenBank/DDBJ databases">
        <title>Orenia metallireducens sp. nov. strain Z6, a Novel Metal-reducing Firmicute from the Deep Subsurface.</title>
        <authorList>
            <person name="Maxim B.I."/>
            <person name="Kenneth K."/>
            <person name="Flynn T.M."/>
            <person name="Oloughlin E.J."/>
            <person name="Locke R.A."/>
            <person name="Weber J.R."/>
            <person name="Egan S.M."/>
            <person name="Mackie R.I."/>
            <person name="Cann I.K."/>
        </authorList>
    </citation>
    <scope>NUCLEOTIDE SEQUENCE [LARGE SCALE GENOMIC DNA]</scope>
    <source>
        <strain evidence="1 2">Z6</strain>
    </source>
</reference>
<reference evidence="2" key="1">
    <citation type="submission" date="2016-07" db="EMBL/GenBank/DDBJ databases">
        <authorList>
            <person name="Florea S."/>
            <person name="Webb J.S."/>
            <person name="Jaromczyk J."/>
            <person name="Schardl C.L."/>
        </authorList>
    </citation>
    <scope>NUCLEOTIDE SEQUENCE [LARGE SCALE GENOMIC DNA]</scope>
    <source>
        <strain evidence="2">Z6</strain>
    </source>
</reference>
<dbReference type="AlphaFoldDB" id="A0A1C0AAZ3"/>